<dbReference type="InterPro" id="IPR002130">
    <property type="entry name" value="Cyclophilin-type_PPIase_dom"/>
</dbReference>
<evidence type="ECO:0000313" key="5">
    <source>
        <dbReference type="EMBL" id="MDX7018208.1"/>
    </source>
</evidence>
<keyword evidence="2 3" id="KW-0413">Isomerase</keyword>
<evidence type="ECO:0000256" key="1">
    <source>
        <dbReference type="ARBA" id="ARBA00023110"/>
    </source>
</evidence>
<comment type="caution">
    <text evidence="5">The sequence shown here is derived from an EMBL/GenBank/DDBJ whole genome shotgun (WGS) entry which is preliminary data.</text>
</comment>
<feature type="domain" description="PPIase cyclophilin-type" evidence="4">
    <location>
        <begin position="1"/>
        <end position="85"/>
    </location>
</feature>
<dbReference type="PROSITE" id="PS50072">
    <property type="entry name" value="CSA_PPIASE_2"/>
    <property type="match status" value="1"/>
</dbReference>
<comment type="similarity">
    <text evidence="3">Belongs to the cyclophilin-type PPIase family.</text>
</comment>
<dbReference type="InterPro" id="IPR029000">
    <property type="entry name" value="Cyclophilin-like_dom_sf"/>
</dbReference>
<dbReference type="PANTHER" id="PTHR45625:SF4">
    <property type="entry name" value="PEPTIDYLPROLYL ISOMERASE DOMAIN AND WD REPEAT-CONTAINING PROTEIN 1"/>
    <property type="match status" value="1"/>
</dbReference>
<comment type="catalytic activity">
    <reaction evidence="3">
        <text>[protein]-peptidylproline (omega=180) = [protein]-peptidylproline (omega=0)</text>
        <dbReference type="Rhea" id="RHEA:16237"/>
        <dbReference type="Rhea" id="RHEA-COMP:10747"/>
        <dbReference type="Rhea" id="RHEA-COMP:10748"/>
        <dbReference type="ChEBI" id="CHEBI:83833"/>
        <dbReference type="ChEBI" id="CHEBI:83834"/>
        <dbReference type="EC" id="5.2.1.8"/>
    </reaction>
</comment>
<evidence type="ECO:0000259" key="4">
    <source>
        <dbReference type="PROSITE" id="PS50072"/>
    </source>
</evidence>
<sequence length="86" mass="9360">FKDEFHPELQFTEPYLLAMANAGPGTNGSQFFVTVGPTPHLNNRHTIFGKVADADSQKVIDAIATTKTGAMDRPVEDIVIESIEIS</sequence>
<evidence type="ECO:0000256" key="3">
    <source>
        <dbReference type="RuleBase" id="RU363019"/>
    </source>
</evidence>
<comment type="function">
    <text evidence="3">PPIases accelerate the folding of proteins. It catalyzes the cis-trans isomerization of proline imidic peptide bonds in oligopeptides.</text>
</comment>
<proteinExistence type="inferred from homology"/>
<dbReference type="SUPFAM" id="SSF50891">
    <property type="entry name" value="Cyclophilin-like"/>
    <property type="match status" value="1"/>
</dbReference>
<keyword evidence="1 3" id="KW-0697">Rotamase</keyword>
<protein>
    <recommendedName>
        <fullName evidence="3">Peptidyl-prolyl cis-trans isomerase</fullName>
        <shortName evidence="3">PPIase</shortName>
        <ecNumber evidence="3">5.2.1.8</ecNumber>
    </recommendedName>
</protein>
<gene>
    <name evidence="5" type="ORF">SJ059_27685</name>
</gene>
<evidence type="ECO:0000313" key="6">
    <source>
        <dbReference type="Proteomes" id="UP001279012"/>
    </source>
</evidence>
<dbReference type="GO" id="GO:0003755">
    <property type="term" value="F:peptidyl-prolyl cis-trans isomerase activity"/>
    <property type="evidence" value="ECO:0007669"/>
    <property type="project" value="UniProtKB-UniRule"/>
</dbReference>
<dbReference type="AlphaFoldDB" id="A0AAW9EEI8"/>
<dbReference type="InterPro" id="IPR044666">
    <property type="entry name" value="Cyclophilin_A-like"/>
</dbReference>
<dbReference type="Proteomes" id="UP001279012">
    <property type="component" value="Unassembled WGS sequence"/>
</dbReference>
<evidence type="ECO:0000256" key="2">
    <source>
        <dbReference type="ARBA" id="ARBA00023235"/>
    </source>
</evidence>
<dbReference type="PANTHER" id="PTHR45625">
    <property type="entry name" value="PEPTIDYL-PROLYL CIS-TRANS ISOMERASE-RELATED"/>
    <property type="match status" value="1"/>
</dbReference>
<name>A0AAW9EEI8_KLEAE</name>
<dbReference type="EC" id="5.2.1.8" evidence="3"/>
<accession>A0AAW9EEI8</accession>
<dbReference type="EMBL" id="JAWZZT010000647">
    <property type="protein sequence ID" value="MDX7018208.1"/>
    <property type="molecule type" value="Genomic_DNA"/>
</dbReference>
<dbReference type="PRINTS" id="PR00153">
    <property type="entry name" value="CSAPPISMRASE"/>
</dbReference>
<reference evidence="5" key="1">
    <citation type="submission" date="2023-11" db="EMBL/GenBank/DDBJ databases">
        <title>Detection of rare carbapenemases in Enterobacterales - comparison of two colorimetric and two CIM-based carbapenemase assays.</title>
        <authorList>
            <person name="Schaffarczyk L."/>
            <person name="Noster J."/>
            <person name="Stelzer Y."/>
            <person name="Sattler J."/>
            <person name="Gatermann S."/>
            <person name="Hamprecht A."/>
        </authorList>
    </citation>
    <scope>NUCLEOTIDE SEQUENCE</scope>
    <source>
        <strain evidence="5">CIM-Cont-037</strain>
    </source>
</reference>
<dbReference type="Gene3D" id="2.40.100.10">
    <property type="entry name" value="Cyclophilin-like"/>
    <property type="match status" value="1"/>
</dbReference>
<dbReference type="Pfam" id="PF00160">
    <property type="entry name" value="Pro_isomerase"/>
    <property type="match status" value="1"/>
</dbReference>
<organism evidence="5 6">
    <name type="scientific">Klebsiella aerogenes</name>
    <name type="common">Enterobacter aerogenes</name>
    <dbReference type="NCBI Taxonomy" id="548"/>
    <lineage>
        <taxon>Bacteria</taxon>
        <taxon>Pseudomonadati</taxon>
        <taxon>Pseudomonadota</taxon>
        <taxon>Gammaproteobacteria</taxon>
        <taxon>Enterobacterales</taxon>
        <taxon>Enterobacteriaceae</taxon>
        <taxon>Klebsiella/Raoultella group</taxon>
        <taxon>Klebsiella</taxon>
    </lineage>
</organism>
<feature type="non-terminal residue" evidence="5">
    <location>
        <position position="1"/>
    </location>
</feature>